<sequence length="547" mass="64272">MNLGRDVKQIQNLFKEIQDENSQSQSQYQQGNNRSTQKPRRQKYSDREIERQQQIPQENYQDQNFQALNEQLKNRIAVLENNQSKSNETNEILYKKLMEQEQQLQETKNQLKRVHGEKSWKVNQLDDLNYRFHDASNSHNDFLKNARNHSESLQKELMQKEKEIRQLKSDLNEANRQLSIVTVTQEKNMDQVINSDKRLQQLENENRKLREELQDSKQQNDTLTLNKKAEGTFLVEVEHLRADIKRLVAMLRSTSEFKEFADLADDAGQIRYLKDVKALSYIDYGAPCKCKINRPCVDQEIVDERCLWVPEEAWKFAHNFRLQYDGELTENLIERLLFEFSKIWSRREQLTINRVKAACAHEVSSLKRQLKNNSTYDEHQAKATITRLKKQLKDAYKENREIYAQRNARNPPGVQWVAETVKMTSKANRDVKKCGEKSRLLREKLHDIHALKFQDNSEKTLFMEGATWVARSLMKDSDKLQSQWKNISMKFPGGDNNVQEMDQLIYNYNQKVSGYKANCQKEMLLAQSQLAKINRGGSSLGIIGDNF</sequence>
<reference evidence="3 4" key="1">
    <citation type="journal article" date="2015" name="Sci. Rep.">
        <title>Genome of the facultative scuticociliatosis pathogen Pseudocohnilembus persalinus provides insight into its virulence through horizontal gene transfer.</title>
        <authorList>
            <person name="Xiong J."/>
            <person name="Wang G."/>
            <person name="Cheng J."/>
            <person name="Tian M."/>
            <person name="Pan X."/>
            <person name="Warren A."/>
            <person name="Jiang C."/>
            <person name="Yuan D."/>
            <person name="Miao W."/>
        </authorList>
    </citation>
    <scope>NUCLEOTIDE SEQUENCE [LARGE SCALE GENOMIC DNA]</scope>
    <source>
        <strain evidence="3">36N120E</strain>
    </source>
</reference>
<keyword evidence="4" id="KW-1185">Reference proteome</keyword>
<feature type="coiled-coil region" evidence="1">
    <location>
        <begin position="378"/>
        <end position="405"/>
    </location>
</feature>
<feature type="coiled-coil region" evidence="1">
    <location>
        <begin position="62"/>
        <end position="117"/>
    </location>
</feature>
<proteinExistence type="predicted"/>
<dbReference type="OMA" id="WVPEEAW"/>
<feature type="region of interest" description="Disordered" evidence="2">
    <location>
        <begin position="17"/>
        <end position="49"/>
    </location>
</feature>
<evidence type="ECO:0000256" key="2">
    <source>
        <dbReference type="SAM" id="MobiDB-lite"/>
    </source>
</evidence>
<dbReference type="OrthoDB" id="294400at2759"/>
<dbReference type="InParanoid" id="A0A0V0R097"/>
<evidence type="ECO:0000256" key="1">
    <source>
        <dbReference type="SAM" id="Coils"/>
    </source>
</evidence>
<protein>
    <submittedName>
        <fullName evidence="3">Uncharacterized protein</fullName>
    </submittedName>
</protein>
<dbReference type="Proteomes" id="UP000054937">
    <property type="component" value="Unassembled WGS sequence"/>
</dbReference>
<feature type="coiled-coil region" evidence="1">
    <location>
        <begin position="143"/>
        <end position="226"/>
    </location>
</feature>
<evidence type="ECO:0000313" key="4">
    <source>
        <dbReference type="Proteomes" id="UP000054937"/>
    </source>
</evidence>
<name>A0A0V0R097_PSEPJ</name>
<comment type="caution">
    <text evidence="3">The sequence shown here is derived from an EMBL/GenBank/DDBJ whole genome shotgun (WGS) entry which is preliminary data.</text>
</comment>
<accession>A0A0V0R097</accession>
<gene>
    <name evidence="3" type="ORF">PPERSA_05791</name>
</gene>
<organism evidence="3 4">
    <name type="scientific">Pseudocohnilembus persalinus</name>
    <name type="common">Ciliate</name>
    <dbReference type="NCBI Taxonomy" id="266149"/>
    <lineage>
        <taxon>Eukaryota</taxon>
        <taxon>Sar</taxon>
        <taxon>Alveolata</taxon>
        <taxon>Ciliophora</taxon>
        <taxon>Intramacronucleata</taxon>
        <taxon>Oligohymenophorea</taxon>
        <taxon>Scuticociliatia</taxon>
        <taxon>Philasterida</taxon>
        <taxon>Pseudocohnilembidae</taxon>
        <taxon>Pseudocohnilembus</taxon>
    </lineage>
</organism>
<dbReference type="AlphaFoldDB" id="A0A0V0R097"/>
<keyword evidence="1" id="KW-0175">Coiled coil</keyword>
<dbReference type="EMBL" id="LDAU01000081">
    <property type="protein sequence ID" value="KRX07728.1"/>
    <property type="molecule type" value="Genomic_DNA"/>
</dbReference>
<evidence type="ECO:0000313" key="3">
    <source>
        <dbReference type="EMBL" id="KRX07728.1"/>
    </source>
</evidence>